<dbReference type="InterPro" id="IPR002254">
    <property type="entry name" value="Flavin_mOase_2"/>
</dbReference>
<dbReference type="PANTHER" id="PTHR23023">
    <property type="entry name" value="DIMETHYLANILINE MONOOXYGENASE"/>
    <property type="match status" value="1"/>
</dbReference>
<comment type="similarity">
    <text evidence="3 11">Belongs to the FMO family.</text>
</comment>
<dbReference type="GO" id="GO:0004499">
    <property type="term" value="F:N,N-dimethylaniline monooxygenase activity"/>
    <property type="evidence" value="ECO:0007669"/>
    <property type="project" value="InterPro"/>
</dbReference>
<evidence type="ECO:0000256" key="12">
    <source>
        <dbReference type="SAM" id="Phobius"/>
    </source>
</evidence>
<dbReference type="Proteomes" id="UP001166674">
    <property type="component" value="Unassembled WGS sequence"/>
</dbReference>
<dbReference type="InterPro" id="IPR020946">
    <property type="entry name" value="Flavin_mOase-like"/>
</dbReference>
<dbReference type="InterPro" id="IPR050346">
    <property type="entry name" value="FMO-like"/>
</dbReference>
<dbReference type="EMBL" id="JAATJV010419149">
    <property type="protein sequence ID" value="MBZ3887771.1"/>
    <property type="molecule type" value="Genomic_DNA"/>
</dbReference>
<evidence type="ECO:0000256" key="6">
    <source>
        <dbReference type="ARBA" id="ARBA00022827"/>
    </source>
</evidence>
<gene>
    <name evidence="13" type="ORF">SUZIE_194620</name>
</gene>
<evidence type="ECO:0000256" key="10">
    <source>
        <dbReference type="ARBA" id="ARBA00023136"/>
    </source>
</evidence>
<keyword evidence="5 12" id="KW-0812">Transmembrane</keyword>
<dbReference type="GO" id="GO:0005789">
    <property type="term" value="C:endoplasmic reticulum membrane"/>
    <property type="evidence" value="ECO:0007669"/>
    <property type="project" value="UniProtKB-SubCell"/>
</dbReference>
<evidence type="ECO:0000256" key="3">
    <source>
        <dbReference type="ARBA" id="ARBA00009183"/>
    </source>
</evidence>
<evidence type="ECO:0000256" key="1">
    <source>
        <dbReference type="ARBA" id="ARBA00004111"/>
    </source>
</evidence>
<dbReference type="GO" id="GO:0050661">
    <property type="term" value="F:NADP binding"/>
    <property type="evidence" value="ECO:0007669"/>
    <property type="project" value="InterPro"/>
</dbReference>
<feature type="transmembrane region" description="Helical" evidence="12">
    <location>
        <begin position="155"/>
        <end position="178"/>
    </location>
</feature>
<keyword evidence="8 12" id="KW-1133">Transmembrane helix</keyword>
<dbReference type="Gene3D" id="3.50.50.60">
    <property type="entry name" value="FAD/NAD(P)-binding domain"/>
    <property type="match status" value="1"/>
</dbReference>
<evidence type="ECO:0000313" key="13">
    <source>
        <dbReference type="EMBL" id="MBZ3887771.1"/>
    </source>
</evidence>
<organism evidence="13 14">
    <name type="scientific">Sciurus carolinensis</name>
    <name type="common">Eastern gray squirrel</name>
    <dbReference type="NCBI Taxonomy" id="30640"/>
    <lineage>
        <taxon>Eukaryota</taxon>
        <taxon>Metazoa</taxon>
        <taxon>Chordata</taxon>
        <taxon>Craniata</taxon>
        <taxon>Vertebrata</taxon>
        <taxon>Euteleostomi</taxon>
        <taxon>Mammalia</taxon>
        <taxon>Eutheria</taxon>
        <taxon>Euarchontoglires</taxon>
        <taxon>Glires</taxon>
        <taxon>Rodentia</taxon>
        <taxon>Sciuromorpha</taxon>
        <taxon>Sciuridae</taxon>
        <taxon>Sciurinae</taxon>
        <taxon>Sciurini</taxon>
        <taxon>Sciurus</taxon>
    </lineage>
</organism>
<sequence length="179" mass="19992">MASRSTVPSWFTLRIVPLEQRHTERHSSFIPESSSTAALSGLCSLPSQKAMMEDIVKRNEKRIDLFGTSQSQILQTNYIDYLDELASDIGAKPDLVSLLFQDPKLAVKLYFGPCNSYQYRLAGPGQWEGARRAILTQKQRILKPLKTRSLKAASALPAPLLLTLLGLLAILMALFFQIQ</sequence>
<evidence type="ECO:0000256" key="5">
    <source>
        <dbReference type="ARBA" id="ARBA00022692"/>
    </source>
</evidence>
<evidence type="ECO:0000256" key="7">
    <source>
        <dbReference type="ARBA" id="ARBA00022848"/>
    </source>
</evidence>
<evidence type="ECO:0000256" key="8">
    <source>
        <dbReference type="ARBA" id="ARBA00022989"/>
    </source>
</evidence>
<name>A0AA41NCM5_SCICA</name>
<evidence type="ECO:0000313" key="14">
    <source>
        <dbReference type="Proteomes" id="UP001166674"/>
    </source>
</evidence>
<dbReference type="EC" id="1.-.-.-" evidence="11"/>
<comment type="subcellular location">
    <subcellularLocation>
        <location evidence="2">Endoplasmic reticulum membrane</location>
        <topology evidence="2">Single-pass membrane protein</topology>
    </subcellularLocation>
    <subcellularLocation>
        <location evidence="1">Microsome membrane</location>
        <topology evidence="1">Single-pass membrane protein</topology>
    </subcellularLocation>
</comment>
<keyword evidence="7" id="KW-0492">Microsome</keyword>
<dbReference type="PRINTS" id="PR01122">
    <property type="entry name" value="FMOXYGENASE2"/>
</dbReference>
<comment type="cofactor">
    <cofactor evidence="11">
        <name>FAD</name>
        <dbReference type="ChEBI" id="CHEBI:57692"/>
    </cofactor>
</comment>
<dbReference type="InterPro" id="IPR036188">
    <property type="entry name" value="FAD/NAD-bd_sf"/>
</dbReference>
<reference evidence="13" key="1">
    <citation type="submission" date="2020-03" db="EMBL/GenBank/DDBJ databases">
        <title>Studies in the Genomics of Life Span.</title>
        <authorList>
            <person name="Glass D."/>
        </authorList>
    </citation>
    <scope>NUCLEOTIDE SEQUENCE</scope>
    <source>
        <strain evidence="13">SUZIE</strain>
        <tissue evidence="13">Muscle</tissue>
    </source>
</reference>
<evidence type="ECO:0000256" key="2">
    <source>
        <dbReference type="ARBA" id="ARBA00004389"/>
    </source>
</evidence>
<accession>A0AA41NCM5</accession>
<keyword evidence="10 12" id="KW-0472">Membrane</keyword>
<evidence type="ECO:0000256" key="11">
    <source>
        <dbReference type="RuleBase" id="RU361177"/>
    </source>
</evidence>
<keyword evidence="9 11" id="KW-0560">Oxidoreductase</keyword>
<evidence type="ECO:0000256" key="4">
    <source>
        <dbReference type="ARBA" id="ARBA00022630"/>
    </source>
</evidence>
<protein>
    <recommendedName>
        <fullName evidence="11">Flavin-containing monooxygenase</fullName>
        <ecNumber evidence="11">1.-.-.-</ecNumber>
    </recommendedName>
</protein>
<evidence type="ECO:0000256" key="9">
    <source>
        <dbReference type="ARBA" id="ARBA00023002"/>
    </source>
</evidence>
<keyword evidence="11 13" id="KW-0503">Monooxygenase</keyword>
<dbReference type="AlphaFoldDB" id="A0AA41NCM5"/>
<keyword evidence="14" id="KW-1185">Reference proteome</keyword>
<comment type="caution">
    <text evidence="13">The sequence shown here is derived from an EMBL/GenBank/DDBJ whole genome shotgun (WGS) entry which is preliminary data.</text>
</comment>
<dbReference type="Pfam" id="PF00743">
    <property type="entry name" value="FMO-like"/>
    <property type="match status" value="1"/>
</dbReference>
<keyword evidence="7" id="KW-0256">Endoplasmic reticulum</keyword>
<proteinExistence type="inferred from homology"/>
<keyword evidence="4 11" id="KW-0285">Flavoprotein</keyword>
<keyword evidence="6 11" id="KW-0274">FAD</keyword>
<dbReference type="GO" id="GO:0050660">
    <property type="term" value="F:flavin adenine dinucleotide binding"/>
    <property type="evidence" value="ECO:0007669"/>
    <property type="project" value="InterPro"/>
</dbReference>